<dbReference type="AlphaFoldDB" id="A0A7W3VVS2"/>
<protein>
    <submittedName>
        <fullName evidence="1">Uncharacterized protein</fullName>
    </submittedName>
</protein>
<organism evidence="1 2">
    <name type="scientific">Amycolatopsis dendrobii</name>
    <dbReference type="NCBI Taxonomy" id="2760662"/>
    <lineage>
        <taxon>Bacteria</taxon>
        <taxon>Bacillati</taxon>
        <taxon>Actinomycetota</taxon>
        <taxon>Actinomycetes</taxon>
        <taxon>Pseudonocardiales</taxon>
        <taxon>Pseudonocardiaceae</taxon>
        <taxon>Amycolatopsis</taxon>
    </lineage>
</organism>
<keyword evidence="2" id="KW-1185">Reference proteome</keyword>
<name>A0A7W3VVS2_9PSEU</name>
<comment type="caution">
    <text evidence="1">The sequence shown here is derived from an EMBL/GenBank/DDBJ whole genome shotgun (WGS) entry which is preliminary data.</text>
</comment>
<accession>A0A7W3VVS2</accession>
<dbReference type="RefSeq" id="WP_182890663.1">
    <property type="nucleotide sequence ID" value="NZ_JACGZW010000003.1"/>
</dbReference>
<sequence>MRDYSALEAFPELRRLAELDNAGWSFLPRTRTGGVPVVKGFYRWCENTRDLIIVSGIGDVVGMRNDPGDWRVWEYTGGLAEVVDALQSLPHPLLPHAPRLAIGHGQTLWVPPGAGGGR</sequence>
<gene>
    <name evidence="1" type="ORF">H4281_10420</name>
</gene>
<proteinExistence type="predicted"/>
<evidence type="ECO:0000313" key="1">
    <source>
        <dbReference type="EMBL" id="MBB1153542.1"/>
    </source>
</evidence>
<evidence type="ECO:0000313" key="2">
    <source>
        <dbReference type="Proteomes" id="UP000526734"/>
    </source>
</evidence>
<dbReference type="Proteomes" id="UP000526734">
    <property type="component" value="Unassembled WGS sequence"/>
</dbReference>
<dbReference type="EMBL" id="JACGZW010000003">
    <property type="protein sequence ID" value="MBB1153542.1"/>
    <property type="molecule type" value="Genomic_DNA"/>
</dbReference>
<reference evidence="1 2" key="1">
    <citation type="submission" date="2020-08" db="EMBL/GenBank/DDBJ databases">
        <title>Amycolatopsis sp. nov. DR6-1 isolated from Dendrobium heterocarpum.</title>
        <authorList>
            <person name="Tedsree N."/>
            <person name="Kuncharoen N."/>
            <person name="Likhitwitayawuid K."/>
            <person name="Tanasupawat S."/>
        </authorList>
    </citation>
    <scope>NUCLEOTIDE SEQUENCE [LARGE SCALE GENOMIC DNA]</scope>
    <source>
        <strain evidence="1 2">DR6-1</strain>
    </source>
</reference>